<dbReference type="PANTHER" id="PTHR43976">
    <property type="entry name" value="SHORT CHAIN DEHYDROGENASE"/>
    <property type="match status" value="1"/>
</dbReference>
<evidence type="ECO:0000256" key="3">
    <source>
        <dbReference type="ARBA" id="ARBA00023002"/>
    </source>
</evidence>
<dbReference type="Proteomes" id="UP001321749">
    <property type="component" value="Unassembled WGS sequence"/>
</dbReference>
<feature type="compositionally biased region" description="Polar residues" evidence="4">
    <location>
        <begin position="340"/>
        <end position="349"/>
    </location>
</feature>
<accession>A0AAV9HHR1</accession>
<dbReference type="PRINTS" id="PR00081">
    <property type="entry name" value="GDHRDH"/>
</dbReference>
<organism evidence="5 6">
    <name type="scientific">Cladorrhinum samala</name>
    <dbReference type="NCBI Taxonomy" id="585594"/>
    <lineage>
        <taxon>Eukaryota</taxon>
        <taxon>Fungi</taxon>
        <taxon>Dikarya</taxon>
        <taxon>Ascomycota</taxon>
        <taxon>Pezizomycotina</taxon>
        <taxon>Sordariomycetes</taxon>
        <taxon>Sordariomycetidae</taxon>
        <taxon>Sordariales</taxon>
        <taxon>Podosporaceae</taxon>
        <taxon>Cladorrhinum</taxon>
    </lineage>
</organism>
<comment type="similarity">
    <text evidence="1">Belongs to the short-chain dehydrogenases/reductases (SDR) family.</text>
</comment>
<dbReference type="EMBL" id="MU865064">
    <property type="protein sequence ID" value="KAK4458571.1"/>
    <property type="molecule type" value="Genomic_DNA"/>
</dbReference>
<keyword evidence="6" id="KW-1185">Reference proteome</keyword>
<name>A0AAV9HHR1_9PEZI</name>
<evidence type="ECO:0000256" key="2">
    <source>
        <dbReference type="ARBA" id="ARBA00022857"/>
    </source>
</evidence>
<sequence>MAPKSQVWLTTGCSSGFGLELAKVAAARGDKVLAASRNPDGVKLGDQPDESIKVVRLDHNEPLDQIKRTVDDLFKVHGRIDIVVNNAAAYIQTGAIEEAAEETLRQFQANVFGPLNLYRAVLPHLRQQGSGTLVTIGSMAAWSTASSFNLYNASKAAMRWLGIGISDEIKGFGIKHCLVEPGFFRTSLLKPQSNVSSTDPSTRIDAYKGINDQDTGALKMFHGNQQGNPVRGAEIIYEVVTSTGVAAGRKLPEFLPLAVVLASTVTCAHVADGPSQQSDSVIAPTKVPSEALTAPSLSSILEASTSVVPETSASSGSSPPELSSTEPSPTTASKPSTTTDKCTSGTETATPGLVSVSMPFVLPSGAVGGRIYAFSGAISLGWRRCSMPTQGA</sequence>
<dbReference type="InterPro" id="IPR036291">
    <property type="entry name" value="NAD(P)-bd_dom_sf"/>
</dbReference>
<keyword evidence="3" id="KW-0560">Oxidoreductase</keyword>
<feature type="compositionally biased region" description="Low complexity" evidence="4">
    <location>
        <begin position="309"/>
        <end position="339"/>
    </location>
</feature>
<dbReference type="InterPro" id="IPR051911">
    <property type="entry name" value="SDR_oxidoreductase"/>
</dbReference>
<feature type="region of interest" description="Disordered" evidence="4">
    <location>
        <begin position="304"/>
        <end position="349"/>
    </location>
</feature>
<protein>
    <submittedName>
        <fullName evidence="5">Uncharacterized protein</fullName>
    </submittedName>
</protein>
<reference evidence="5" key="1">
    <citation type="journal article" date="2023" name="Mol. Phylogenet. Evol.">
        <title>Genome-scale phylogeny and comparative genomics of the fungal order Sordariales.</title>
        <authorList>
            <person name="Hensen N."/>
            <person name="Bonometti L."/>
            <person name="Westerberg I."/>
            <person name="Brannstrom I.O."/>
            <person name="Guillou S."/>
            <person name="Cros-Aarteil S."/>
            <person name="Calhoun S."/>
            <person name="Haridas S."/>
            <person name="Kuo A."/>
            <person name="Mondo S."/>
            <person name="Pangilinan J."/>
            <person name="Riley R."/>
            <person name="LaButti K."/>
            <person name="Andreopoulos B."/>
            <person name="Lipzen A."/>
            <person name="Chen C."/>
            <person name="Yan M."/>
            <person name="Daum C."/>
            <person name="Ng V."/>
            <person name="Clum A."/>
            <person name="Steindorff A."/>
            <person name="Ohm R.A."/>
            <person name="Martin F."/>
            <person name="Silar P."/>
            <person name="Natvig D.O."/>
            <person name="Lalanne C."/>
            <person name="Gautier V."/>
            <person name="Ament-Velasquez S.L."/>
            <person name="Kruys A."/>
            <person name="Hutchinson M.I."/>
            <person name="Powell A.J."/>
            <person name="Barry K."/>
            <person name="Miller A.N."/>
            <person name="Grigoriev I.V."/>
            <person name="Debuchy R."/>
            <person name="Gladieux P."/>
            <person name="Hiltunen Thoren M."/>
            <person name="Johannesson H."/>
        </authorList>
    </citation>
    <scope>NUCLEOTIDE SEQUENCE</scope>
    <source>
        <strain evidence="5">PSN324</strain>
    </source>
</reference>
<comment type="caution">
    <text evidence="5">The sequence shown here is derived from an EMBL/GenBank/DDBJ whole genome shotgun (WGS) entry which is preliminary data.</text>
</comment>
<dbReference type="Pfam" id="PF00106">
    <property type="entry name" value="adh_short"/>
    <property type="match status" value="1"/>
</dbReference>
<dbReference type="PANTHER" id="PTHR43976:SF16">
    <property type="entry name" value="SHORT-CHAIN DEHYDROGENASE_REDUCTASE FAMILY PROTEIN"/>
    <property type="match status" value="1"/>
</dbReference>
<proteinExistence type="inferred from homology"/>
<dbReference type="Gene3D" id="3.40.50.720">
    <property type="entry name" value="NAD(P)-binding Rossmann-like Domain"/>
    <property type="match status" value="1"/>
</dbReference>
<dbReference type="PROSITE" id="PS00061">
    <property type="entry name" value="ADH_SHORT"/>
    <property type="match status" value="1"/>
</dbReference>
<evidence type="ECO:0000256" key="1">
    <source>
        <dbReference type="ARBA" id="ARBA00006484"/>
    </source>
</evidence>
<dbReference type="InterPro" id="IPR002347">
    <property type="entry name" value="SDR_fam"/>
</dbReference>
<evidence type="ECO:0000313" key="5">
    <source>
        <dbReference type="EMBL" id="KAK4458571.1"/>
    </source>
</evidence>
<dbReference type="InterPro" id="IPR020904">
    <property type="entry name" value="Sc_DH/Rdtase_CS"/>
</dbReference>
<evidence type="ECO:0000256" key="4">
    <source>
        <dbReference type="SAM" id="MobiDB-lite"/>
    </source>
</evidence>
<reference evidence="5" key="2">
    <citation type="submission" date="2023-06" db="EMBL/GenBank/DDBJ databases">
        <authorList>
            <consortium name="Lawrence Berkeley National Laboratory"/>
            <person name="Mondo S.J."/>
            <person name="Hensen N."/>
            <person name="Bonometti L."/>
            <person name="Westerberg I."/>
            <person name="Brannstrom I.O."/>
            <person name="Guillou S."/>
            <person name="Cros-Aarteil S."/>
            <person name="Calhoun S."/>
            <person name="Haridas S."/>
            <person name="Kuo A."/>
            <person name="Pangilinan J."/>
            <person name="Riley R."/>
            <person name="Labutti K."/>
            <person name="Andreopoulos B."/>
            <person name="Lipzen A."/>
            <person name="Chen C."/>
            <person name="Yanf M."/>
            <person name="Daum C."/>
            <person name="Ng V."/>
            <person name="Clum A."/>
            <person name="Steindorff A."/>
            <person name="Ohm R."/>
            <person name="Martin F."/>
            <person name="Silar P."/>
            <person name="Natvig D."/>
            <person name="Lalanne C."/>
            <person name="Gautier V."/>
            <person name="Ament-Velasquez S.L."/>
            <person name="Kruys A."/>
            <person name="Hutchinson M.I."/>
            <person name="Powell A.J."/>
            <person name="Barry K."/>
            <person name="Miller A.N."/>
            <person name="Grigoriev I.V."/>
            <person name="Debuchy R."/>
            <person name="Gladieux P."/>
            <person name="Thoren M.H."/>
            <person name="Johannesson H."/>
        </authorList>
    </citation>
    <scope>NUCLEOTIDE SEQUENCE</scope>
    <source>
        <strain evidence="5">PSN324</strain>
    </source>
</reference>
<gene>
    <name evidence="5" type="ORF">QBC42DRAFT_300171</name>
</gene>
<dbReference type="GO" id="GO:0016491">
    <property type="term" value="F:oxidoreductase activity"/>
    <property type="evidence" value="ECO:0007669"/>
    <property type="project" value="UniProtKB-KW"/>
</dbReference>
<dbReference type="AlphaFoldDB" id="A0AAV9HHR1"/>
<dbReference type="SUPFAM" id="SSF51735">
    <property type="entry name" value="NAD(P)-binding Rossmann-fold domains"/>
    <property type="match status" value="1"/>
</dbReference>
<keyword evidence="2" id="KW-0521">NADP</keyword>
<evidence type="ECO:0000313" key="6">
    <source>
        <dbReference type="Proteomes" id="UP001321749"/>
    </source>
</evidence>